<evidence type="ECO:0000313" key="1">
    <source>
        <dbReference type="EMBL" id="SMF26543.1"/>
    </source>
</evidence>
<organism evidence="1 2">
    <name type="scientific">Pseudobacteriovorax antillogorgiicola</name>
    <dbReference type="NCBI Taxonomy" id="1513793"/>
    <lineage>
        <taxon>Bacteria</taxon>
        <taxon>Pseudomonadati</taxon>
        <taxon>Bdellovibrionota</taxon>
        <taxon>Oligoflexia</taxon>
        <taxon>Oligoflexales</taxon>
        <taxon>Pseudobacteriovoracaceae</taxon>
        <taxon>Pseudobacteriovorax</taxon>
    </lineage>
</organism>
<dbReference type="RefSeq" id="WP_132318838.1">
    <property type="nucleotide sequence ID" value="NZ_FWZT01000008.1"/>
</dbReference>
<dbReference type="EMBL" id="FWZT01000008">
    <property type="protein sequence ID" value="SMF26543.1"/>
    <property type="molecule type" value="Genomic_DNA"/>
</dbReference>
<sequence length="366" mass="39379">MKILLFTLSILSLGSCTDQQLTGGAIEEKSRDTAQAEQASDSPPISEPVMVAGAFLYCAVDADMAAEEGLSPVGCAVQQAGIKVNLPLDQLQVNHEVRANEQVVAVDGFQTEPDTSIWHWSFRMEASLVAESVVALSLSSESLNWNYQYESRIASSLTTVPDLVISFNGPQLTESTTGLVDGHFDLDTSVEIYGFDEGSSSGHVHEFDKKNQLNGADMFNLTDKGLLSIQAAIEPDVPFKLLVVNESLSPGVGVTLNGSSIAVADFNRYVSPQKFTLTAPQSDEAILLTELKIAIEIDAIVKRRLVASTTDCVRKNRAGPNGEYRNGALTLQAISLEGRIDPQTGAAKEGLLWEATVFSHEAECLQ</sequence>
<keyword evidence="2" id="KW-1185">Reference proteome</keyword>
<dbReference type="Proteomes" id="UP000192907">
    <property type="component" value="Unassembled WGS sequence"/>
</dbReference>
<gene>
    <name evidence="1" type="ORF">SAMN06296036_108158</name>
</gene>
<accession>A0A1Y6BZP3</accession>
<protein>
    <recommendedName>
        <fullName evidence="3">Lipoprotein</fullName>
    </recommendedName>
</protein>
<dbReference type="AlphaFoldDB" id="A0A1Y6BZP3"/>
<reference evidence="2" key="1">
    <citation type="submission" date="2017-04" db="EMBL/GenBank/DDBJ databases">
        <authorList>
            <person name="Varghese N."/>
            <person name="Submissions S."/>
        </authorList>
    </citation>
    <scope>NUCLEOTIDE SEQUENCE [LARGE SCALE GENOMIC DNA]</scope>
    <source>
        <strain evidence="2">RKEM611</strain>
    </source>
</reference>
<dbReference type="PROSITE" id="PS51257">
    <property type="entry name" value="PROKAR_LIPOPROTEIN"/>
    <property type="match status" value="1"/>
</dbReference>
<evidence type="ECO:0000313" key="2">
    <source>
        <dbReference type="Proteomes" id="UP000192907"/>
    </source>
</evidence>
<name>A0A1Y6BZP3_9BACT</name>
<proteinExistence type="predicted"/>
<evidence type="ECO:0008006" key="3">
    <source>
        <dbReference type="Google" id="ProtNLM"/>
    </source>
</evidence>